<evidence type="ECO:0008006" key="3">
    <source>
        <dbReference type="Google" id="ProtNLM"/>
    </source>
</evidence>
<dbReference type="Proteomes" id="UP000266206">
    <property type="component" value="Unassembled WGS sequence"/>
</dbReference>
<dbReference type="EMBL" id="NQYH01000020">
    <property type="protein sequence ID" value="RIY39169.1"/>
    <property type="molecule type" value="Genomic_DNA"/>
</dbReference>
<proteinExistence type="predicted"/>
<accession>A0A3A1YPJ7</accession>
<reference evidence="1 2" key="1">
    <citation type="submission" date="2017-08" db="EMBL/GenBank/DDBJ databases">
        <title>Pusillimonas indicus sp. nov., a member of the family Alcaligenaceae isolated from surface seawater.</title>
        <authorList>
            <person name="Li J."/>
        </authorList>
    </citation>
    <scope>NUCLEOTIDE SEQUENCE [LARGE SCALE GENOMIC DNA]</scope>
    <source>
        <strain evidence="1 2">L52-1-41</strain>
    </source>
</reference>
<evidence type="ECO:0000313" key="1">
    <source>
        <dbReference type="EMBL" id="RIY39169.1"/>
    </source>
</evidence>
<organism evidence="1 2">
    <name type="scientific">Neopusillimonas maritima</name>
    <dbReference type="NCBI Taxonomy" id="2026239"/>
    <lineage>
        <taxon>Bacteria</taxon>
        <taxon>Pseudomonadati</taxon>
        <taxon>Pseudomonadota</taxon>
        <taxon>Betaproteobacteria</taxon>
        <taxon>Burkholderiales</taxon>
        <taxon>Alcaligenaceae</taxon>
        <taxon>Neopusillimonas</taxon>
    </lineage>
</organism>
<dbReference type="InterPro" id="IPR009057">
    <property type="entry name" value="Homeodomain-like_sf"/>
</dbReference>
<dbReference type="Gene3D" id="1.10.10.60">
    <property type="entry name" value="Homeodomain-like"/>
    <property type="match status" value="1"/>
</dbReference>
<protein>
    <recommendedName>
        <fullName evidence="3">DNA binding HTH domain-containing protein</fullName>
    </recommendedName>
</protein>
<evidence type="ECO:0000313" key="2">
    <source>
        <dbReference type="Proteomes" id="UP000266206"/>
    </source>
</evidence>
<sequence length="218" mass="23497">MPAHDVLAENAMSLRRYDAVLISVSPATLAWSRLLLSASKGSVSTPLIAIVSDLKATALNDLFALGVADVLRAPVCLEELRFRVHRRVQSSTYSVLAEPEKPGFTVAPALVTPNSVSEEALSDSILGRSGAELDAFAVAAAAAHATSKQSFRAAKAKIIERFEKAYINASLMQHGGNIAMAARCSKKHRRAYWALMRKYNIDAGPYRSEPDFNPSPDG</sequence>
<dbReference type="SUPFAM" id="SSF46689">
    <property type="entry name" value="Homeodomain-like"/>
    <property type="match status" value="1"/>
</dbReference>
<gene>
    <name evidence="1" type="ORF">CJP73_15195</name>
</gene>
<comment type="caution">
    <text evidence="1">The sequence shown here is derived from an EMBL/GenBank/DDBJ whole genome shotgun (WGS) entry which is preliminary data.</text>
</comment>
<dbReference type="OrthoDB" id="8687324at2"/>
<dbReference type="AlphaFoldDB" id="A0A3A1YPJ7"/>
<name>A0A3A1YPJ7_9BURK</name>